<evidence type="ECO:0000313" key="2">
    <source>
        <dbReference type="Proteomes" id="UP000233786"/>
    </source>
</evidence>
<accession>A0A2N3XT30</accession>
<keyword evidence="2" id="KW-1185">Reference proteome</keyword>
<dbReference type="RefSeq" id="WP_101376361.1">
    <property type="nucleotide sequence ID" value="NZ_CP061007.1"/>
</dbReference>
<dbReference type="STRING" id="994479.GCA_000194155_04126"/>
<comment type="caution">
    <text evidence="1">The sequence shown here is derived from an EMBL/GenBank/DDBJ whole genome shotgun (WGS) entry which is preliminary data.</text>
</comment>
<dbReference type="OrthoDB" id="3697056at2"/>
<dbReference type="Proteomes" id="UP000233786">
    <property type="component" value="Unassembled WGS sequence"/>
</dbReference>
<proteinExistence type="predicted"/>
<protein>
    <submittedName>
        <fullName evidence="1">Uncharacterized protein</fullName>
    </submittedName>
</protein>
<organism evidence="1 2">
    <name type="scientific">Saccharopolyspora spinosa</name>
    <dbReference type="NCBI Taxonomy" id="60894"/>
    <lineage>
        <taxon>Bacteria</taxon>
        <taxon>Bacillati</taxon>
        <taxon>Actinomycetota</taxon>
        <taxon>Actinomycetes</taxon>
        <taxon>Pseudonocardiales</taxon>
        <taxon>Pseudonocardiaceae</taxon>
        <taxon>Saccharopolyspora</taxon>
    </lineage>
</organism>
<evidence type="ECO:0000313" key="1">
    <source>
        <dbReference type="EMBL" id="PKW13848.1"/>
    </source>
</evidence>
<reference evidence="1" key="1">
    <citation type="submission" date="2017-12" db="EMBL/GenBank/DDBJ databases">
        <title>Sequencing the genomes of 1000 Actinobacteria strains.</title>
        <authorList>
            <person name="Klenk H.-P."/>
        </authorList>
    </citation>
    <scope>NUCLEOTIDE SEQUENCE [LARGE SCALE GENOMIC DNA]</scope>
    <source>
        <strain evidence="1">DSM 44228</strain>
    </source>
</reference>
<gene>
    <name evidence="1" type="ORF">A8926_1415</name>
</gene>
<dbReference type="EMBL" id="PJNB01000001">
    <property type="protein sequence ID" value="PKW13848.1"/>
    <property type="molecule type" value="Genomic_DNA"/>
</dbReference>
<dbReference type="AlphaFoldDB" id="A0A2N3XT30"/>
<name>A0A2N3XT30_SACSN</name>
<sequence length="78" mass="8940">MHWWMVPLATMSGLVVLAPAICRHLRRRWVVVVRVWAELAWFYQPRSPRERFTPGSGKRASTVVVLRRSGGTALATPR</sequence>